<gene>
    <name evidence="3" type="ORF">CNMCM5623_001594</name>
    <name evidence="4" type="ORF">CNMCM7691_007567</name>
</gene>
<dbReference type="PANTHER" id="PTHR31131">
    <property type="entry name" value="CHROMOSOME 1, WHOLE GENOME SHOTGUN SEQUENCE"/>
    <property type="match status" value="1"/>
</dbReference>
<evidence type="ECO:0000256" key="1">
    <source>
        <dbReference type="SAM" id="MobiDB-lite"/>
    </source>
</evidence>
<dbReference type="OrthoDB" id="58529at2759"/>
<accession>A0A8H6QT54</accession>
<dbReference type="Proteomes" id="UP000641853">
    <property type="component" value="Unassembled WGS sequence"/>
</dbReference>
<evidence type="ECO:0000313" key="3">
    <source>
        <dbReference type="EMBL" id="KAF7168625.1"/>
    </source>
</evidence>
<evidence type="ECO:0000313" key="5">
    <source>
        <dbReference type="Proteomes" id="UP000641853"/>
    </source>
</evidence>
<feature type="region of interest" description="Disordered" evidence="1">
    <location>
        <begin position="215"/>
        <end position="241"/>
    </location>
</feature>
<dbReference type="EMBL" id="JACBAE010001261">
    <property type="protein sequence ID" value="KAF7168625.1"/>
    <property type="molecule type" value="Genomic_DNA"/>
</dbReference>
<dbReference type="FunFam" id="3.30.2130.10:FF:000007">
    <property type="entry name" value="ACT domain-domain-containing protein"/>
    <property type="match status" value="1"/>
</dbReference>
<dbReference type="GO" id="GO:0046394">
    <property type="term" value="P:carboxylic acid biosynthetic process"/>
    <property type="evidence" value="ECO:0007669"/>
    <property type="project" value="UniProtKB-ARBA"/>
</dbReference>
<proteinExistence type="predicted"/>
<evidence type="ECO:0000259" key="2">
    <source>
        <dbReference type="Pfam" id="PF13840"/>
    </source>
</evidence>
<name>A0A8H6QT54_9EURO</name>
<dbReference type="Proteomes" id="UP000654922">
    <property type="component" value="Unassembled WGS sequence"/>
</dbReference>
<feature type="domain" description="CASTOR ACT" evidence="2">
    <location>
        <begin position="131"/>
        <end position="192"/>
    </location>
</feature>
<dbReference type="InterPro" id="IPR045865">
    <property type="entry name" value="ACT-like_dom_sf"/>
</dbReference>
<sequence>MDPSLSLISAQVQFMISLVQRLVLLTTTIERQDDRLALVHIPLDLYPYFLTPILQVLFHEVPPVDQSHVEVFKNGSRDGLKHAQPAFLNFSITPVECSIMCPRQLANKYFAPMIDNFVQDHASTQSRLSISQDDFIAMQVYGEGLEAGQRVLELTSPLAMAGISIFFVSTYFSDYIIVPLRSKAQVIEALEKRGFQFEITTEAFINHNQSQFSSYSSPVSSRSNSSLGSPPATPPPSSLDELQGRTFASLRKNHIVPSVDRSLRLVQCAAHHPYSSDASSISILRTALTTALIVDRPRFLSLTLTAADPAASLLLEQRLLPRFLNDVTSSAESTDETSLLLGSKEDILVPITLDLRKLPLEATGIVCGVASRLADATHASWDESTEASTIALSHSFNGVSSFESSLNRYFSSSVDSGGPVRPPSQSPAHRAPITGNGDPLALSTHHLQPDLDTSLEAVEISFLSTARAGTILVGEYELHRAMDALDAESHEPELPAGVLEV</sequence>
<dbReference type="PANTHER" id="PTHR31131:SF6">
    <property type="entry name" value="CASTOR ACT DOMAIN-CONTAINING PROTEIN"/>
    <property type="match status" value="1"/>
</dbReference>
<dbReference type="InterPro" id="IPR027795">
    <property type="entry name" value="CASTOR_ACT_dom"/>
</dbReference>
<organism evidence="4 5">
    <name type="scientific">Aspergillus felis</name>
    <dbReference type="NCBI Taxonomy" id="1287682"/>
    <lineage>
        <taxon>Eukaryota</taxon>
        <taxon>Fungi</taxon>
        <taxon>Dikarya</taxon>
        <taxon>Ascomycota</taxon>
        <taxon>Pezizomycotina</taxon>
        <taxon>Eurotiomycetes</taxon>
        <taxon>Eurotiomycetidae</taxon>
        <taxon>Eurotiales</taxon>
        <taxon>Aspergillaceae</taxon>
        <taxon>Aspergillus</taxon>
        <taxon>Aspergillus subgen. Fumigati</taxon>
    </lineage>
</organism>
<protein>
    <recommendedName>
        <fullName evidence="2">CASTOR ACT domain-containing protein</fullName>
    </recommendedName>
</protein>
<dbReference type="Gene3D" id="3.30.2130.10">
    <property type="entry name" value="VC0802-like"/>
    <property type="match status" value="1"/>
</dbReference>
<dbReference type="Pfam" id="PF13840">
    <property type="entry name" value="ACT_7"/>
    <property type="match status" value="1"/>
</dbReference>
<reference evidence="4" key="1">
    <citation type="submission" date="2020-06" db="EMBL/GenBank/DDBJ databases">
        <title>Draft genome sequences of strains closely related to Aspergillus parafelis and Aspergillus hiratsukae.</title>
        <authorList>
            <person name="Dos Santos R.A.C."/>
            <person name="Rivero-Menendez O."/>
            <person name="Steenwyk J.L."/>
            <person name="Mead M.E."/>
            <person name="Goldman G.H."/>
            <person name="Alastruey-Izquierdo A."/>
            <person name="Rokas A."/>
        </authorList>
    </citation>
    <scope>NUCLEOTIDE SEQUENCE</scope>
    <source>
        <strain evidence="3">CNM-CM5623</strain>
        <strain evidence="4">CNM-CM7691</strain>
    </source>
</reference>
<dbReference type="AlphaFoldDB" id="A0A8H6QT54"/>
<keyword evidence="5" id="KW-1185">Reference proteome</keyword>
<dbReference type="SUPFAM" id="SSF55021">
    <property type="entry name" value="ACT-like"/>
    <property type="match status" value="1"/>
</dbReference>
<evidence type="ECO:0000313" key="4">
    <source>
        <dbReference type="EMBL" id="KAF7178749.1"/>
    </source>
</evidence>
<dbReference type="GO" id="GO:0006520">
    <property type="term" value="P:amino acid metabolic process"/>
    <property type="evidence" value="ECO:0007669"/>
    <property type="project" value="UniProtKB-ARBA"/>
</dbReference>
<dbReference type="InterPro" id="IPR051719">
    <property type="entry name" value="CASTOR_mTORC1"/>
</dbReference>
<comment type="caution">
    <text evidence="4">The sequence shown here is derived from an EMBL/GenBank/DDBJ whole genome shotgun (WGS) entry which is preliminary data.</text>
</comment>
<feature type="region of interest" description="Disordered" evidence="1">
    <location>
        <begin position="413"/>
        <end position="443"/>
    </location>
</feature>
<feature type="compositionally biased region" description="Low complexity" evidence="1">
    <location>
        <begin position="215"/>
        <end position="229"/>
    </location>
</feature>
<dbReference type="EMBL" id="JACBAG010001875">
    <property type="protein sequence ID" value="KAF7178749.1"/>
    <property type="molecule type" value="Genomic_DNA"/>
</dbReference>